<dbReference type="GO" id="GO:0016747">
    <property type="term" value="F:acyltransferase activity, transferring groups other than amino-acyl groups"/>
    <property type="evidence" value="ECO:0007669"/>
    <property type="project" value="InterPro"/>
</dbReference>
<feature type="domain" description="N-acetyltransferase" evidence="1">
    <location>
        <begin position="20"/>
        <end position="161"/>
    </location>
</feature>
<proteinExistence type="predicted"/>
<reference evidence="3" key="1">
    <citation type="submission" date="2015-05" db="EMBL/GenBank/DDBJ databases">
        <authorList>
            <person name="Rodrigo-Torres Lidia"/>
            <person name="Arahal R.David."/>
        </authorList>
    </citation>
    <scope>NUCLEOTIDE SEQUENCE [LARGE SCALE GENOMIC DNA]</scope>
    <source>
        <strain evidence="3">CECT 7321</strain>
    </source>
</reference>
<dbReference type="Gene3D" id="3.40.630.30">
    <property type="match status" value="1"/>
</dbReference>
<dbReference type="PANTHER" id="PTHR43792:SF16">
    <property type="entry name" value="N-ACETYLTRANSFERASE DOMAIN-CONTAINING PROTEIN"/>
    <property type="match status" value="1"/>
</dbReference>
<sequence>MGHGEEIDASVSLLDLQSPRLTARRWQDCSVVELAALFDPEVVCHLPPVFHAAQDDAERRSRLAELSQEAEVVALARRDLPRRPCVGLLILSHAAAAADTGENTCHLGYLFAKSAWGAGLASELISALQRHLAVGPPVKVCGGVEPDNNASARVLEKAGFQRDSDGAGGEIRYSWTNGRAQPDECGLRGFGG</sequence>
<evidence type="ECO:0000313" key="3">
    <source>
        <dbReference type="Proteomes" id="UP000043764"/>
    </source>
</evidence>
<protein>
    <recommendedName>
        <fullName evidence="1">N-acetyltransferase domain-containing protein</fullName>
    </recommendedName>
</protein>
<dbReference type="Pfam" id="PF13302">
    <property type="entry name" value="Acetyltransf_3"/>
    <property type="match status" value="1"/>
</dbReference>
<dbReference type="RefSeq" id="WP_243445050.1">
    <property type="nucleotide sequence ID" value="NZ_CVRL01000005.1"/>
</dbReference>
<gene>
    <name evidence="2" type="ORF">NIT7321_00511</name>
</gene>
<dbReference type="InterPro" id="IPR051531">
    <property type="entry name" value="N-acetyltransferase"/>
</dbReference>
<dbReference type="EMBL" id="CVRL01000005">
    <property type="protein sequence ID" value="CRL09679.1"/>
    <property type="molecule type" value="Genomic_DNA"/>
</dbReference>
<keyword evidence="3" id="KW-1185">Reference proteome</keyword>
<dbReference type="AlphaFoldDB" id="A0A0H5CY10"/>
<dbReference type="InterPro" id="IPR000182">
    <property type="entry name" value="GNAT_dom"/>
</dbReference>
<dbReference type="SUPFAM" id="SSF55729">
    <property type="entry name" value="Acyl-CoA N-acyltransferases (Nat)"/>
    <property type="match status" value="1"/>
</dbReference>
<accession>A0A0H5CY10</accession>
<evidence type="ECO:0000259" key="1">
    <source>
        <dbReference type="Pfam" id="PF13302"/>
    </source>
</evidence>
<dbReference type="STRING" id="481446.NIT7645_00275"/>
<dbReference type="InterPro" id="IPR016181">
    <property type="entry name" value="Acyl_CoA_acyltransferase"/>
</dbReference>
<evidence type="ECO:0000313" key="2">
    <source>
        <dbReference type="EMBL" id="CRL09679.1"/>
    </source>
</evidence>
<name>A0A0H5CY10_9RHOB</name>
<dbReference type="Proteomes" id="UP000043764">
    <property type="component" value="Unassembled WGS sequence"/>
</dbReference>
<dbReference type="PANTHER" id="PTHR43792">
    <property type="entry name" value="GNAT FAMILY, PUTATIVE (AFU_ORTHOLOGUE AFUA_3G00765)-RELATED-RELATED"/>
    <property type="match status" value="1"/>
</dbReference>
<organism evidence="2 3">
    <name type="scientific">Phaeobacter italicus</name>
    <dbReference type="NCBI Taxonomy" id="481446"/>
    <lineage>
        <taxon>Bacteria</taxon>
        <taxon>Pseudomonadati</taxon>
        <taxon>Pseudomonadota</taxon>
        <taxon>Alphaproteobacteria</taxon>
        <taxon>Rhodobacterales</taxon>
        <taxon>Roseobacteraceae</taxon>
        <taxon>Phaeobacter</taxon>
    </lineage>
</organism>